<dbReference type="AlphaFoldDB" id="A0A9D2TJ83"/>
<evidence type="ECO:0000313" key="1">
    <source>
        <dbReference type="EMBL" id="HJC70783.1"/>
    </source>
</evidence>
<organism evidence="1 2">
    <name type="scientific">Candidatus Brachybacterium intestinipullorum</name>
    <dbReference type="NCBI Taxonomy" id="2838512"/>
    <lineage>
        <taxon>Bacteria</taxon>
        <taxon>Bacillati</taxon>
        <taxon>Actinomycetota</taxon>
        <taxon>Actinomycetes</taxon>
        <taxon>Micrococcales</taxon>
        <taxon>Dermabacteraceae</taxon>
        <taxon>Brachybacterium</taxon>
    </lineage>
</organism>
<evidence type="ECO:0000313" key="2">
    <source>
        <dbReference type="Proteomes" id="UP000823854"/>
    </source>
</evidence>
<proteinExistence type="predicted"/>
<name>A0A9D2TJ83_9MICO</name>
<dbReference type="GO" id="GO:0016757">
    <property type="term" value="F:glycosyltransferase activity"/>
    <property type="evidence" value="ECO:0007669"/>
    <property type="project" value="UniProtKB-KW"/>
</dbReference>
<dbReference type="PANTHER" id="PTHR12526">
    <property type="entry name" value="GLYCOSYLTRANSFERASE"/>
    <property type="match status" value="1"/>
</dbReference>
<reference evidence="1" key="1">
    <citation type="journal article" date="2021" name="PeerJ">
        <title>Extensive microbial diversity within the chicken gut microbiome revealed by metagenomics and culture.</title>
        <authorList>
            <person name="Gilroy R."/>
            <person name="Ravi A."/>
            <person name="Getino M."/>
            <person name="Pursley I."/>
            <person name="Horton D.L."/>
            <person name="Alikhan N.F."/>
            <person name="Baker D."/>
            <person name="Gharbi K."/>
            <person name="Hall N."/>
            <person name="Watson M."/>
            <person name="Adriaenssens E.M."/>
            <person name="Foster-Nyarko E."/>
            <person name="Jarju S."/>
            <person name="Secka A."/>
            <person name="Antonio M."/>
            <person name="Oren A."/>
            <person name="Chaudhuri R.R."/>
            <person name="La Ragione R."/>
            <person name="Hildebrand F."/>
            <person name="Pallen M.J."/>
        </authorList>
    </citation>
    <scope>NUCLEOTIDE SEQUENCE</scope>
    <source>
        <strain evidence="1">CHK130-7132</strain>
    </source>
</reference>
<dbReference type="EMBL" id="DWWC01000296">
    <property type="protein sequence ID" value="HJC70783.1"/>
    <property type="molecule type" value="Genomic_DNA"/>
</dbReference>
<keyword evidence="1" id="KW-0328">Glycosyltransferase</keyword>
<reference evidence="1" key="2">
    <citation type="submission" date="2021-04" db="EMBL/GenBank/DDBJ databases">
        <authorList>
            <person name="Gilroy R."/>
        </authorList>
    </citation>
    <scope>NUCLEOTIDE SEQUENCE</scope>
    <source>
        <strain evidence="1">CHK130-7132</strain>
    </source>
</reference>
<gene>
    <name evidence="1" type="ORF">H9932_14055</name>
</gene>
<dbReference type="Pfam" id="PF13692">
    <property type="entry name" value="Glyco_trans_1_4"/>
    <property type="match status" value="1"/>
</dbReference>
<dbReference type="Proteomes" id="UP000823854">
    <property type="component" value="Unassembled WGS sequence"/>
</dbReference>
<comment type="caution">
    <text evidence="1">The sequence shown here is derived from an EMBL/GenBank/DDBJ whole genome shotgun (WGS) entry which is preliminary data.</text>
</comment>
<dbReference type="SUPFAM" id="SSF53756">
    <property type="entry name" value="UDP-Glycosyltransferase/glycogen phosphorylase"/>
    <property type="match status" value="1"/>
</dbReference>
<keyword evidence="1" id="KW-0808">Transferase</keyword>
<dbReference type="Gene3D" id="3.40.50.2000">
    <property type="entry name" value="Glycogen Phosphorylase B"/>
    <property type="match status" value="3"/>
</dbReference>
<sequence length="511" mass="56449">MGHDRRKIYIIVHELGAAGRAGAILDQCHMFLELGLTPVIVTFKYEPDYDRRIRERRGANAIPEGAETLNIHKDLASRLTEDPDADWSREEDEDATGLTVSETRDGDKVDYHYLDMRGRLVKHRQTVGGTTVRTTYYALGSPHIVRQYDEAGFCGHETTLDVATGAMLEERFFTPEGRCYATRHLKVTTGKQDGAFQHDPAQGTSIRYGHNTPWHTAWLNEVLTSTSPKPLAIAEQPSSMLKLLGTDADASDRLYMCHANVFKAPYTVGSELRGDYGPPLKKLDEMPVMVVLTEKQKQDFRATFGDTGNVVVIPNVMRDKSGVGDPQKVPGRIGVASRLVAEQKRLDDLLHIWKIVADAVPHAHLDICGGGPDRPNLEALTRELGIEERVTFRGWVKNGAEFMASCVATVNTSRHEGLPLSIGESLASGTPVVAYDINYGPSDLIRDGVDGVVVPDGDRAAFAEALIRLLSDEKATKRMGRAGARRMQSDFSASNITRRWKKAFALAARRS</sequence>
<dbReference type="EC" id="2.4.-.-" evidence="1"/>
<accession>A0A9D2TJ83</accession>
<protein>
    <submittedName>
        <fullName evidence="1">Glycosyltransferase</fullName>
        <ecNumber evidence="1">2.4.-.-</ecNumber>
    </submittedName>
</protein>